<comment type="function">
    <text evidence="6">NDH-1 shuttles electrons from NADH, via FMN and iron-sulfur (Fe-S) centers, to quinones in the respiratory chain. The immediate electron acceptor for the enzyme in this species is believed to be ubiquinone. Couples the redox reaction to proton translocation (for every two electrons transferred, four hydrogen ions are translocated across the cytoplasmic membrane), and thus conserves the redox energy in a proton gradient.</text>
</comment>
<dbReference type="HAMAP" id="MF_01456">
    <property type="entry name" value="NDH1_NuoK"/>
    <property type="match status" value="1"/>
</dbReference>
<feature type="transmembrane region" description="Helical" evidence="6">
    <location>
        <begin position="73"/>
        <end position="97"/>
    </location>
</feature>
<dbReference type="Pfam" id="PF00420">
    <property type="entry name" value="Oxidored_q2"/>
    <property type="match status" value="1"/>
</dbReference>
<keyword evidence="8" id="KW-1185">Reference proteome</keyword>
<dbReference type="EMBL" id="CP006585">
    <property type="protein sequence ID" value="AGW12180.1"/>
    <property type="molecule type" value="Genomic_DNA"/>
</dbReference>
<reference evidence="7 8" key="1">
    <citation type="journal article" date="2013" name="J. Bacteriol.">
        <title>Roles of HynAB and Ech, the only two hydrogenases found in the model sulfate reducer Desulfovibrio gigas.</title>
        <authorList>
            <person name="Morais-Silva F.O."/>
            <person name="Santos C.I."/>
            <person name="Rodrigues R."/>
            <person name="Pereira I.A."/>
            <person name="Rodrigues-Pousada C."/>
        </authorList>
    </citation>
    <scope>NUCLEOTIDE SEQUENCE [LARGE SCALE GENOMIC DNA]</scope>
    <source>
        <strain evidence="8">ATCC 19364 / DSM 1382 / NCIMB 9332 / VKM B-1759</strain>
    </source>
</reference>
<dbReference type="EC" id="7.1.1.-" evidence="6"/>
<evidence type="ECO:0000256" key="5">
    <source>
        <dbReference type="ARBA" id="ARBA00023136"/>
    </source>
</evidence>
<dbReference type="Gene3D" id="1.10.287.3510">
    <property type="match status" value="1"/>
</dbReference>
<evidence type="ECO:0000256" key="2">
    <source>
        <dbReference type="ARBA" id="ARBA00022519"/>
    </source>
</evidence>
<evidence type="ECO:0000256" key="3">
    <source>
        <dbReference type="ARBA" id="ARBA00022692"/>
    </source>
</evidence>
<dbReference type="GO" id="GO:0005886">
    <property type="term" value="C:plasma membrane"/>
    <property type="evidence" value="ECO:0007669"/>
    <property type="project" value="UniProtKB-SubCell"/>
</dbReference>
<name>T2G6I1_MEGG1</name>
<sequence>MSALFANPLLCYQLAAVTLLALGLVGFCLRRTLVGMLISVELMLNGAGLSIVAATQLSPAATEQASQAGLGQLGALLVMGLAAAEATLVLAIVLVLAKRFGTASVEAVSELKG</sequence>
<dbReference type="OrthoDB" id="9810120at2"/>
<organism evidence="7 8">
    <name type="scientific">Megalodesulfovibrio gigas (strain ATCC 19364 / DSM 1382 / NCIMB 9332 / VKM B-1759)</name>
    <name type="common">Desulfovibrio gigas</name>
    <dbReference type="NCBI Taxonomy" id="1121448"/>
    <lineage>
        <taxon>Bacteria</taxon>
        <taxon>Pseudomonadati</taxon>
        <taxon>Thermodesulfobacteriota</taxon>
        <taxon>Desulfovibrionia</taxon>
        <taxon>Desulfovibrionales</taxon>
        <taxon>Desulfovibrionaceae</taxon>
        <taxon>Megalodesulfovibrio</taxon>
    </lineage>
</organism>
<comment type="subunit">
    <text evidence="6">NDH-1 is composed of 14 different subunits. Subunits NuoA, H, J, K, L, M, N constitute the membrane sector of the complex.</text>
</comment>
<protein>
    <recommendedName>
        <fullName evidence="6">NADH-quinone oxidoreductase subunit K</fullName>
        <ecNumber evidence="6">7.1.1.-</ecNumber>
    </recommendedName>
    <alternativeName>
        <fullName evidence="6">NADH dehydrogenase I subunit K</fullName>
    </alternativeName>
    <alternativeName>
        <fullName evidence="6">NDH-1 subunit K</fullName>
    </alternativeName>
</protein>
<feature type="transmembrane region" description="Helical" evidence="6">
    <location>
        <begin position="42"/>
        <end position="61"/>
    </location>
</feature>
<dbReference type="PATRIC" id="fig|1121448.10.peg.254"/>
<keyword evidence="6" id="KW-0830">Ubiquinone</keyword>
<dbReference type="STRING" id="1121448.DGI_0248"/>
<dbReference type="Proteomes" id="UP000016587">
    <property type="component" value="Chromosome"/>
</dbReference>
<keyword evidence="4 6" id="KW-1133">Transmembrane helix</keyword>
<keyword evidence="6" id="KW-0520">NAD</keyword>
<reference evidence="8" key="2">
    <citation type="submission" date="2013-07" db="EMBL/GenBank/DDBJ databases">
        <authorList>
            <person name="Morais-Silva F.O."/>
            <person name="Rezende A.M."/>
            <person name="Pimentel C."/>
            <person name="Resende D.M."/>
            <person name="Santos C.I."/>
            <person name="Clemente C."/>
            <person name="de Oliveira L.M."/>
            <person name="da Silva S.M."/>
            <person name="Costa D.A."/>
            <person name="Varela-Raposo A."/>
            <person name="Horacio E.C.A."/>
            <person name="Matos M."/>
            <person name="Flores O."/>
            <person name="Ruiz J.C."/>
            <person name="Rodrigues-Pousada C."/>
        </authorList>
    </citation>
    <scope>NUCLEOTIDE SEQUENCE [LARGE SCALE GENOMIC DNA]</scope>
    <source>
        <strain evidence="8">ATCC 19364 / DSM 1382 / NCIMB 9332 / VKM B-1759</strain>
    </source>
</reference>
<gene>
    <name evidence="6 7" type="primary">nuoK</name>
    <name evidence="7" type="ORF">DGI_0248</name>
</gene>
<comment type="catalytic activity">
    <reaction evidence="6">
        <text>a quinone + NADH + 5 H(+)(in) = a quinol + NAD(+) + 4 H(+)(out)</text>
        <dbReference type="Rhea" id="RHEA:57888"/>
        <dbReference type="ChEBI" id="CHEBI:15378"/>
        <dbReference type="ChEBI" id="CHEBI:24646"/>
        <dbReference type="ChEBI" id="CHEBI:57540"/>
        <dbReference type="ChEBI" id="CHEBI:57945"/>
        <dbReference type="ChEBI" id="CHEBI:132124"/>
    </reaction>
</comment>
<comment type="similarity">
    <text evidence="6">Belongs to the complex I subunit 4L family.</text>
</comment>
<evidence type="ECO:0000256" key="6">
    <source>
        <dbReference type="HAMAP-Rule" id="MF_01456"/>
    </source>
</evidence>
<keyword evidence="5 6" id="KW-0472">Membrane</keyword>
<keyword evidence="6" id="KW-0813">Transport</keyword>
<evidence type="ECO:0000256" key="4">
    <source>
        <dbReference type="ARBA" id="ARBA00022989"/>
    </source>
</evidence>
<comment type="subcellular location">
    <subcellularLocation>
        <location evidence="6">Cell membrane</location>
        <topology evidence="6">Multi-pass membrane protein</topology>
    </subcellularLocation>
    <subcellularLocation>
        <location evidence="1">Membrane</location>
        <topology evidence="1">Multi-pass membrane protein</topology>
    </subcellularLocation>
</comment>
<evidence type="ECO:0000313" key="7">
    <source>
        <dbReference type="EMBL" id="AGW12180.1"/>
    </source>
</evidence>
<keyword evidence="6" id="KW-1003">Cell membrane</keyword>
<keyword evidence="3 6" id="KW-0812">Transmembrane</keyword>
<dbReference type="GO" id="GO:0042773">
    <property type="term" value="P:ATP synthesis coupled electron transport"/>
    <property type="evidence" value="ECO:0007669"/>
    <property type="project" value="InterPro"/>
</dbReference>
<keyword evidence="6" id="KW-1278">Translocase</keyword>
<keyword evidence="2" id="KW-0997">Cell inner membrane</keyword>
<dbReference type="AlphaFoldDB" id="T2G6I1"/>
<dbReference type="InterPro" id="IPR039428">
    <property type="entry name" value="NUOK/Mnh_C1-like"/>
</dbReference>
<evidence type="ECO:0000256" key="1">
    <source>
        <dbReference type="ARBA" id="ARBA00004141"/>
    </source>
</evidence>
<dbReference type="RefSeq" id="WP_021758776.1">
    <property type="nucleotide sequence ID" value="NC_022444.1"/>
</dbReference>
<dbReference type="HOGENOM" id="CLU_144724_0_0_7"/>
<dbReference type="KEGG" id="dgg:DGI_0248"/>
<keyword evidence="6" id="KW-0874">Quinone</keyword>
<feature type="transmembrane region" description="Helical" evidence="6">
    <location>
        <begin position="12"/>
        <end position="30"/>
    </location>
</feature>
<dbReference type="InterPro" id="IPR001133">
    <property type="entry name" value="NADH_UbQ_OxRdtase_chain4L/K"/>
</dbReference>
<dbReference type="GO" id="GO:0048038">
    <property type="term" value="F:quinone binding"/>
    <property type="evidence" value="ECO:0007669"/>
    <property type="project" value="UniProtKB-KW"/>
</dbReference>
<evidence type="ECO:0000313" key="8">
    <source>
        <dbReference type="Proteomes" id="UP000016587"/>
    </source>
</evidence>
<dbReference type="eggNOG" id="COG0713">
    <property type="taxonomic scope" value="Bacteria"/>
</dbReference>
<accession>T2G6I1</accession>
<proteinExistence type="inferred from homology"/>
<dbReference type="GO" id="GO:0050136">
    <property type="term" value="F:NADH dehydrogenase (quinone) (non-electrogenic) activity"/>
    <property type="evidence" value="ECO:0007669"/>
    <property type="project" value="UniProtKB-UniRule"/>
</dbReference>